<dbReference type="Proteomes" id="UP001319874">
    <property type="component" value="Chromosome 4"/>
</dbReference>
<reference evidence="1 2" key="1">
    <citation type="journal article" date="2022" name="Front. Microbiol.">
        <title>Identification and characterization of a novel class of self-sufficient cytochrome P450 hydroxylase involved in cyclohexanecarboxylate degradation in Paraburkholderia terrae strain KU-64.</title>
        <authorList>
            <person name="Yamamoto T."/>
            <person name="Hasegawa Y."/>
            <person name="Iwaki H."/>
        </authorList>
    </citation>
    <scope>NUCLEOTIDE SEQUENCE [LARGE SCALE GENOMIC DNA]</scope>
    <source>
        <strain evidence="1 2">KU-64</strain>
    </source>
</reference>
<dbReference type="EMBL" id="AP024958">
    <property type="protein sequence ID" value="BCZ84601.1"/>
    <property type="molecule type" value="Genomic_DNA"/>
</dbReference>
<sequence>MVSGNTKVGNQSPYTFRDIDAAIAHLEAVLAADGANSLFSRTYWRKRVLQASATTGLAPKQQQRLHRLLERIDTF</sequence>
<organism evidence="1 2">
    <name type="scientific">Paraburkholderia terrae</name>
    <dbReference type="NCBI Taxonomy" id="311230"/>
    <lineage>
        <taxon>Bacteria</taxon>
        <taxon>Pseudomonadati</taxon>
        <taxon>Pseudomonadota</taxon>
        <taxon>Betaproteobacteria</taxon>
        <taxon>Burkholderiales</taxon>
        <taxon>Burkholderiaceae</taxon>
        <taxon>Paraburkholderia</taxon>
    </lineage>
</organism>
<evidence type="ECO:0000313" key="1">
    <source>
        <dbReference type="EMBL" id="BCZ84601.1"/>
    </source>
</evidence>
<evidence type="ECO:0000313" key="2">
    <source>
        <dbReference type="Proteomes" id="UP001319874"/>
    </source>
</evidence>
<keyword evidence="2" id="KW-1185">Reference proteome</keyword>
<dbReference type="RefSeq" id="WP_229517665.1">
    <property type="nucleotide sequence ID" value="NZ_AP024958.1"/>
</dbReference>
<name>A0ABM7U9T4_9BURK</name>
<protein>
    <submittedName>
        <fullName evidence="1">Uncharacterized protein</fullName>
    </submittedName>
</protein>
<accession>A0ABM7U9T4</accession>
<proteinExistence type="predicted"/>
<gene>
    <name evidence="1" type="ORF">PTKU64_82760</name>
</gene>